<keyword evidence="3" id="KW-0227">DNA damage</keyword>
<evidence type="ECO:0000256" key="5">
    <source>
        <dbReference type="ARBA" id="ARBA00023004"/>
    </source>
</evidence>
<dbReference type="InterPro" id="IPR005122">
    <property type="entry name" value="Uracil-DNA_glycosylase-like"/>
</dbReference>
<organism evidence="9 10">
    <name type="scientific">Chryseomicrobium excrementi</name>
    <dbReference type="NCBI Taxonomy" id="2041346"/>
    <lineage>
        <taxon>Bacteria</taxon>
        <taxon>Bacillati</taxon>
        <taxon>Bacillota</taxon>
        <taxon>Bacilli</taxon>
        <taxon>Bacillales</taxon>
        <taxon>Caryophanaceae</taxon>
        <taxon>Chryseomicrobium</taxon>
    </lineage>
</organism>
<keyword evidence="5" id="KW-0408">Iron</keyword>
<gene>
    <name evidence="9" type="ORF">CQS04_11335</name>
</gene>
<comment type="caution">
    <text evidence="9">The sequence shown here is derived from an EMBL/GenBank/DDBJ whole genome shotgun (WGS) entry which is preliminary data.</text>
</comment>
<dbReference type="SUPFAM" id="SSF52141">
    <property type="entry name" value="Uracil-DNA glycosylase-like"/>
    <property type="match status" value="1"/>
</dbReference>
<dbReference type="Pfam" id="PF03167">
    <property type="entry name" value="UDG"/>
    <property type="match status" value="1"/>
</dbReference>
<dbReference type="InterPro" id="IPR036895">
    <property type="entry name" value="Uracil-DNA_glycosylase-like_sf"/>
</dbReference>
<name>A0A2M9EX85_9BACL</name>
<dbReference type="OrthoDB" id="5290748at2"/>
<accession>A0A2M9EX85</accession>
<evidence type="ECO:0000256" key="3">
    <source>
        <dbReference type="ARBA" id="ARBA00022763"/>
    </source>
</evidence>
<evidence type="ECO:0000259" key="8">
    <source>
        <dbReference type="SMART" id="SM00986"/>
    </source>
</evidence>
<dbReference type="Proteomes" id="UP000228680">
    <property type="component" value="Unassembled WGS sequence"/>
</dbReference>
<dbReference type="PANTHER" id="PTHR33693:SF1">
    <property type="entry name" value="TYPE-4 URACIL-DNA GLYCOSYLASE"/>
    <property type="match status" value="1"/>
</dbReference>
<keyword evidence="10" id="KW-1185">Reference proteome</keyword>
<dbReference type="GO" id="GO:0051539">
    <property type="term" value="F:4 iron, 4 sulfur cluster binding"/>
    <property type="evidence" value="ECO:0007669"/>
    <property type="project" value="UniProtKB-KW"/>
</dbReference>
<proteinExistence type="predicted"/>
<evidence type="ECO:0000256" key="6">
    <source>
        <dbReference type="ARBA" id="ARBA00023014"/>
    </source>
</evidence>
<reference evidence="9 10" key="1">
    <citation type="submission" date="2017-10" db="EMBL/GenBank/DDBJ databases">
        <title>Draft genome of Chryseomicrobium casticus sp. nov.</title>
        <authorList>
            <person name="Chakraborty R."/>
            <person name="Saha T."/>
        </authorList>
    </citation>
    <scope>NUCLEOTIDE SEQUENCE [LARGE SCALE GENOMIC DNA]</scope>
    <source>
        <strain evidence="9 10">ET03</strain>
    </source>
</reference>
<evidence type="ECO:0000313" key="10">
    <source>
        <dbReference type="Proteomes" id="UP000228680"/>
    </source>
</evidence>
<keyword evidence="1" id="KW-0004">4Fe-4S</keyword>
<dbReference type="SMART" id="SM00986">
    <property type="entry name" value="UDG"/>
    <property type="match status" value="1"/>
</dbReference>
<dbReference type="EMBL" id="PCGR01000004">
    <property type="protein sequence ID" value="PJK15824.1"/>
    <property type="molecule type" value="Genomic_DNA"/>
</dbReference>
<protein>
    <submittedName>
        <fullName evidence="9">Uracil-DNA glycosylase</fullName>
    </submittedName>
</protein>
<keyword evidence="6" id="KW-0411">Iron-sulfur</keyword>
<dbReference type="GO" id="GO:0097506">
    <property type="term" value="F:deaminated base DNA N-glycosylase activity"/>
    <property type="evidence" value="ECO:0007669"/>
    <property type="project" value="UniProtKB-ARBA"/>
</dbReference>
<keyword evidence="2" id="KW-0479">Metal-binding</keyword>
<dbReference type="PANTHER" id="PTHR33693">
    <property type="entry name" value="TYPE-5 URACIL-DNA GLYCOSYLASE"/>
    <property type="match status" value="1"/>
</dbReference>
<keyword evidence="7" id="KW-0234">DNA repair</keyword>
<evidence type="ECO:0000256" key="4">
    <source>
        <dbReference type="ARBA" id="ARBA00022801"/>
    </source>
</evidence>
<dbReference type="GO" id="GO:0046872">
    <property type="term" value="F:metal ion binding"/>
    <property type="evidence" value="ECO:0007669"/>
    <property type="project" value="UniProtKB-KW"/>
</dbReference>
<dbReference type="Gene3D" id="3.40.470.10">
    <property type="entry name" value="Uracil-DNA glycosylase-like domain"/>
    <property type="match status" value="1"/>
</dbReference>
<dbReference type="CDD" id="cd10030">
    <property type="entry name" value="UDG-F4_TTUDGA_SPO1dp_like"/>
    <property type="match status" value="1"/>
</dbReference>
<sequence length="217" mass="24571">MEFQIPEELVALGKQRIEPYPVEGFVRGGGPLKPKLLLIGEAPGENEAIQGKPFVGRAGVELEKSLDQIGLTRADVYMTSPVRSRPYQWKEKRLRTGEVINKKYNRAPKKPEVIAHAPILDYEIEHLDPVLIVTLGNVGLQRLLGPTYKVSEIHGELLNMPIFKLENLESSNFIQTSQSYTIIPTFHPAAIFYNPRIREQVSLDWKAIGEYLQKITQ</sequence>
<keyword evidence="4" id="KW-0378">Hydrolase</keyword>
<dbReference type="AlphaFoldDB" id="A0A2M9EX85"/>
<dbReference type="SMART" id="SM00987">
    <property type="entry name" value="UreE_C"/>
    <property type="match status" value="1"/>
</dbReference>
<feature type="domain" description="Uracil-DNA glycosylase-like" evidence="8">
    <location>
        <begin position="27"/>
        <end position="209"/>
    </location>
</feature>
<dbReference type="GO" id="GO:0006281">
    <property type="term" value="P:DNA repair"/>
    <property type="evidence" value="ECO:0007669"/>
    <property type="project" value="UniProtKB-KW"/>
</dbReference>
<evidence type="ECO:0000256" key="2">
    <source>
        <dbReference type="ARBA" id="ARBA00022723"/>
    </source>
</evidence>
<dbReference type="RefSeq" id="WP_100354234.1">
    <property type="nucleotide sequence ID" value="NZ_PCGR01000004.1"/>
</dbReference>
<dbReference type="InterPro" id="IPR051536">
    <property type="entry name" value="UDG_Type-4/5"/>
</dbReference>
<evidence type="ECO:0000256" key="7">
    <source>
        <dbReference type="ARBA" id="ARBA00023204"/>
    </source>
</evidence>
<evidence type="ECO:0000256" key="1">
    <source>
        <dbReference type="ARBA" id="ARBA00022485"/>
    </source>
</evidence>
<evidence type="ECO:0000313" key="9">
    <source>
        <dbReference type="EMBL" id="PJK15824.1"/>
    </source>
</evidence>